<dbReference type="GO" id="GO:0004842">
    <property type="term" value="F:ubiquitin-protein transferase activity"/>
    <property type="evidence" value="ECO:0007669"/>
    <property type="project" value="TreeGrafter"/>
</dbReference>
<dbReference type="AlphaFoldDB" id="A0A7G5C933"/>
<organism evidence="5 6">
    <name type="scientific">Wolbachia pipientis</name>
    <dbReference type="NCBI Taxonomy" id="955"/>
    <lineage>
        <taxon>Bacteria</taxon>
        <taxon>Pseudomonadati</taxon>
        <taxon>Pseudomonadota</taxon>
        <taxon>Alphaproteobacteria</taxon>
        <taxon>Rickettsiales</taxon>
        <taxon>Anaplasmataceae</taxon>
        <taxon>Wolbachieae</taxon>
        <taxon>Wolbachia</taxon>
    </lineage>
</organism>
<dbReference type="PANTHER" id="PTHR24171">
    <property type="entry name" value="ANKYRIN REPEAT DOMAIN-CONTAINING PROTEIN 39-RELATED"/>
    <property type="match status" value="1"/>
</dbReference>
<dbReference type="Pfam" id="PF13637">
    <property type="entry name" value="Ank_4"/>
    <property type="match status" value="1"/>
</dbReference>
<sequence>MSNADLFIAIENAETDKVRNLINDGINVNEKNKDGQTPLHLAIEKNNEKAVDALLKARGINVYAKDSLGNTPLDLARGKHHTKLMTVLTKAQNEIEYLCLAIKDVKVKEIDDLINGGVNVNVICQDGMTPLHYAAKKHNEDIANALIKAGADVNAKDQDGRTPLHWAAIERNKDVASALIKAGADVNAKDDYGRIPLHWAINAGSIEVTQILLETKVNVNAQDKNGKAPLHLAAKENHAELVKVLLSNRADISVKDHHGDTLFNLTTNEEIKALLRNAALLEAVKSGNISEVKHLVSEGADVNVVEDFFTPLYWAAKNKHFSIVEILLDNGAHIDNGDYSRDRGALDLLRKKEAEYCKSSLHLAARLGKLRAVEDLLEKGANVNAENRDRKTPLDLTTDEDIRTILKNAEKPDDVNSVGESSTGNEGDPQKDAGTQQPDDNKKGGAGEGTSVEPASKEPTQIEEQPSSSGNAEGPQKDVGTQQKEGQGDNIQSHPGSNEGNSEEEEQPSSFFGSFFSIITKPFSSIISFFGGFFSWLFGSNEEKSDEFTTDALLKLDSSDKEKTDLQPDEDSSDNHLFG</sequence>
<dbReference type="RefSeq" id="WP_182159151.1">
    <property type="nucleotide sequence ID" value="NZ_CP050531.1"/>
</dbReference>
<feature type="repeat" description="ANK" evidence="3">
    <location>
        <begin position="356"/>
        <end position="388"/>
    </location>
</feature>
<feature type="repeat" description="ANK" evidence="3">
    <location>
        <begin position="192"/>
        <end position="224"/>
    </location>
</feature>
<evidence type="ECO:0000256" key="3">
    <source>
        <dbReference type="PROSITE-ProRule" id="PRU00023"/>
    </source>
</evidence>
<gene>
    <name evidence="5" type="ORF">HC358_00995</name>
</gene>
<feature type="compositionally biased region" description="Basic and acidic residues" evidence="4">
    <location>
        <begin position="557"/>
        <end position="566"/>
    </location>
</feature>
<reference evidence="5 6" key="2">
    <citation type="journal article" date="2020" name="Mol. Biol. Evol.">
        <title>Life and death of selfish genes: comparative genomics reveals the dynamic evolution of cytoplasmic incompatibility.</title>
        <authorList>
            <person name="Martinez J."/>
            <person name="Klasson L."/>
            <person name="Welch J."/>
            <person name="Jiggins F.M."/>
        </authorList>
    </citation>
    <scope>NUCLEOTIDE SEQUENCE [LARGE SCALE GENOMIC DNA]</scope>
    <source>
        <strain evidence="5">WStv</strain>
    </source>
</reference>
<feature type="repeat" description="ANK" evidence="3">
    <location>
        <begin position="34"/>
        <end position="67"/>
    </location>
</feature>
<feature type="repeat" description="ANK" evidence="3">
    <location>
        <begin position="126"/>
        <end position="158"/>
    </location>
</feature>
<reference evidence="6" key="1">
    <citation type="journal article" date="2020" name="Mol. Biol.">
        <title>Life and death of selfish genes: comparative genomics reveals the dynamic evolution of cytoplasmic incompatibility.</title>
        <authorList>
            <person name="Martinez J."/>
            <person name="Klasson L."/>
            <person name="Welch J."/>
            <person name="Jiggins F.M."/>
        </authorList>
    </citation>
    <scope>NUCLEOTIDE SEQUENCE [LARGE SCALE GENOMIC DNA]</scope>
</reference>
<dbReference type="GO" id="GO:0085020">
    <property type="term" value="P:protein K6-linked ubiquitination"/>
    <property type="evidence" value="ECO:0007669"/>
    <property type="project" value="TreeGrafter"/>
</dbReference>
<dbReference type="Gene3D" id="1.25.40.20">
    <property type="entry name" value="Ankyrin repeat-containing domain"/>
    <property type="match status" value="4"/>
</dbReference>
<evidence type="ECO:0000256" key="4">
    <source>
        <dbReference type="SAM" id="MobiDB-lite"/>
    </source>
</evidence>
<name>A0A7G5C933_WOLPI</name>
<dbReference type="Pfam" id="PF12796">
    <property type="entry name" value="Ank_2"/>
    <property type="match status" value="3"/>
</dbReference>
<dbReference type="SUPFAM" id="SSF48403">
    <property type="entry name" value="Ankyrin repeat"/>
    <property type="match status" value="2"/>
</dbReference>
<feature type="region of interest" description="Disordered" evidence="4">
    <location>
        <begin position="557"/>
        <end position="579"/>
    </location>
</feature>
<dbReference type="PRINTS" id="PR01415">
    <property type="entry name" value="ANKYRIN"/>
</dbReference>
<feature type="repeat" description="ANK" evidence="3">
    <location>
        <begin position="159"/>
        <end position="191"/>
    </location>
</feature>
<accession>A0A7G5C933</accession>
<dbReference type="InterPro" id="IPR002110">
    <property type="entry name" value="Ankyrin_rpt"/>
</dbReference>
<feature type="repeat" description="ANK" evidence="3">
    <location>
        <begin position="307"/>
        <end position="339"/>
    </location>
</feature>
<keyword evidence="1" id="KW-0677">Repeat</keyword>
<dbReference type="EMBL" id="CP050531">
    <property type="protein sequence ID" value="QMV45717.1"/>
    <property type="molecule type" value="Genomic_DNA"/>
</dbReference>
<feature type="region of interest" description="Disordered" evidence="4">
    <location>
        <begin position="406"/>
        <end position="509"/>
    </location>
</feature>
<proteinExistence type="predicted"/>
<keyword evidence="2 3" id="KW-0040">ANK repeat</keyword>
<dbReference type="PROSITE" id="PS50297">
    <property type="entry name" value="ANK_REP_REGION"/>
    <property type="match status" value="7"/>
</dbReference>
<dbReference type="InterPro" id="IPR036770">
    <property type="entry name" value="Ankyrin_rpt-contain_sf"/>
</dbReference>
<evidence type="ECO:0000256" key="1">
    <source>
        <dbReference type="ARBA" id="ARBA00022737"/>
    </source>
</evidence>
<dbReference type="PROSITE" id="PS50088">
    <property type="entry name" value="ANK_REPEAT"/>
    <property type="match status" value="8"/>
</dbReference>
<evidence type="ECO:0000256" key="2">
    <source>
        <dbReference type="ARBA" id="ARBA00023043"/>
    </source>
</evidence>
<evidence type="ECO:0000313" key="6">
    <source>
        <dbReference type="Proteomes" id="UP000515744"/>
    </source>
</evidence>
<evidence type="ECO:0000313" key="5">
    <source>
        <dbReference type="EMBL" id="QMV45717.1"/>
    </source>
</evidence>
<feature type="repeat" description="ANK" evidence="3">
    <location>
        <begin position="225"/>
        <end position="257"/>
    </location>
</feature>
<dbReference type="Proteomes" id="UP000515744">
    <property type="component" value="Chromosome"/>
</dbReference>
<dbReference type="PANTHER" id="PTHR24171:SF9">
    <property type="entry name" value="ANKYRIN REPEAT DOMAIN-CONTAINING PROTEIN 39"/>
    <property type="match status" value="1"/>
</dbReference>
<feature type="compositionally biased region" description="Polar residues" evidence="4">
    <location>
        <begin position="479"/>
        <end position="492"/>
    </location>
</feature>
<feature type="compositionally biased region" description="Polar residues" evidence="4">
    <location>
        <begin position="458"/>
        <end position="471"/>
    </location>
</feature>
<protein>
    <submittedName>
        <fullName evidence="5">Uncharacterized protein</fullName>
    </submittedName>
</protein>
<dbReference type="Pfam" id="PF00023">
    <property type="entry name" value="Ank"/>
    <property type="match status" value="1"/>
</dbReference>
<feature type="repeat" description="ANK" evidence="3">
    <location>
        <begin position="275"/>
        <end position="307"/>
    </location>
</feature>
<dbReference type="SMART" id="SM00248">
    <property type="entry name" value="ANK"/>
    <property type="match status" value="10"/>
</dbReference>